<evidence type="ECO:0000313" key="9">
    <source>
        <dbReference type="Proteomes" id="UP000011750"/>
    </source>
</evidence>
<feature type="region of interest" description="Disordered" evidence="6">
    <location>
        <begin position="377"/>
        <end position="408"/>
    </location>
</feature>
<evidence type="ECO:0000256" key="5">
    <source>
        <dbReference type="ARBA" id="ARBA00023242"/>
    </source>
</evidence>
<evidence type="ECO:0000313" key="8">
    <source>
        <dbReference type="EnsemblPlants" id="Bra002633.1-P"/>
    </source>
</evidence>
<feature type="domain" description="Zinc finger PHD-type" evidence="7">
    <location>
        <begin position="146"/>
        <end position="180"/>
    </location>
</feature>
<dbReference type="SUPFAM" id="SSF57903">
    <property type="entry name" value="FYVE/PHD zinc finger"/>
    <property type="match status" value="1"/>
</dbReference>
<dbReference type="Gramene" id="Bra002633.1">
    <property type="protein sequence ID" value="Bra002633.1-P"/>
    <property type="gene ID" value="Bra002633"/>
</dbReference>
<proteinExistence type="predicted"/>
<dbReference type="InterPro" id="IPR011011">
    <property type="entry name" value="Znf_FYVE_PHD"/>
</dbReference>
<name>M4CEK2_BRACM</name>
<dbReference type="PANTHER" id="PTHR46309">
    <property type="entry name" value="PHD FINGER PROTEIN 12"/>
    <property type="match status" value="1"/>
</dbReference>
<dbReference type="InParanoid" id="M4CEK2"/>
<dbReference type="InterPro" id="IPR001965">
    <property type="entry name" value="Znf_PHD"/>
</dbReference>
<comment type="subcellular location">
    <subcellularLocation>
        <location evidence="1">Nucleus</location>
    </subcellularLocation>
</comment>
<evidence type="ECO:0000256" key="6">
    <source>
        <dbReference type="SAM" id="MobiDB-lite"/>
    </source>
</evidence>
<dbReference type="eggNOG" id="ENOG502QTVY">
    <property type="taxonomic scope" value="Eukaryota"/>
</dbReference>
<dbReference type="AlphaFoldDB" id="M4CEK2"/>
<feature type="region of interest" description="Disordered" evidence="6">
    <location>
        <begin position="1"/>
        <end position="35"/>
    </location>
</feature>
<keyword evidence="5" id="KW-0539">Nucleus</keyword>
<evidence type="ECO:0000259" key="7">
    <source>
        <dbReference type="SMART" id="SM00249"/>
    </source>
</evidence>
<dbReference type="Pfam" id="PF23209">
    <property type="entry name" value="IDM1_C"/>
    <property type="match status" value="1"/>
</dbReference>
<dbReference type="GO" id="GO:0006357">
    <property type="term" value="P:regulation of transcription by RNA polymerase II"/>
    <property type="evidence" value="ECO:0000318"/>
    <property type="project" value="GO_Central"/>
</dbReference>
<dbReference type="Gene3D" id="3.30.40.10">
    <property type="entry name" value="Zinc/RING finger domain, C3HC4 (zinc finger)"/>
    <property type="match status" value="1"/>
</dbReference>
<dbReference type="InterPro" id="IPR016181">
    <property type="entry name" value="Acyl_CoA_acyltransferase"/>
</dbReference>
<dbReference type="STRING" id="51351.M4CEK2"/>
<evidence type="ECO:0000256" key="4">
    <source>
        <dbReference type="ARBA" id="ARBA00022833"/>
    </source>
</evidence>
<evidence type="ECO:0000256" key="2">
    <source>
        <dbReference type="ARBA" id="ARBA00022723"/>
    </source>
</evidence>
<dbReference type="EnsemblPlants" id="Bra002633.1">
    <property type="protein sequence ID" value="Bra002633.1-P"/>
    <property type="gene ID" value="Bra002633"/>
</dbReference>
<feature type="compositionally biased region" description="Basic and acidic residues" evidence="6">
    <location>
        <begin position="377"/>
        <end position="401"/>
    </location>
</feature>
<dbReference type="Proteomes" id="UP000011750">
    <property type="component" value="Chromosome A10"/>
</dbReference>
<organism evidence="8 9">
    <name type="scientific">Brassica campestris</name>
    <name type="common">Field mustard</name>
    <dbReference type="NCBI Taxonomy" id="3711"/>
    <lineage>
        <taxon>Eukaryota</taxon>
        <taxon>Viridiplantae</taxon>
        <taxon>Streptophyta</taxon>
        <taxon>Embryophyta</taxon>
        <taxon>Tracheophyta</taxon>
        <taxon>Spermatophyta</taxon>
        <taxon>Magnoliopsida</taxon>
        <taxon>eudicotyledons</taxon>
        <taxon>Gunneridae</taxon>
        <taxon>Pentapetalae</taxon>
        <taxon>rosids</taxon>
        <taxon>malvids</taxon>
        <taxon>Brassicales</taxon>
        <taxon>Brassicaceae</taxon>
        <taxon>Brassiceae</taxon>
        <taxon>Brassica</taxon>
    </lineage>
</organism>
<dbReference type="InterPro" id="IPR019787">
    <property type="entry name" value="Znf_PHD-finger"/>
</dbReference>
<keyword evidence="4" id="KW-0862">Zinc</keyword>
<dbReference type="SMART" id="SM00249">
    <property type="entry name" value="PHD"/>
    <property type="match status" value="1"/>
</dbReference>
<dbReference type="GO" id="GO:0005634">
    <property type="term" value="C:nucleus"/>
    <property type="evidence" value="ECO:0000318"/>
    <property type="project" value="GO_Central"/>
</dbReference>
<dbReference type="GO" id="GO:0003714">
    <property type="term" value="F:transcription corepressor activity"/>
    <property type="evidence" value="ECO:0000318"/>
    <property type="project" value="GO_Central"/>
</dbReference>
<evidence type="ECO:0000256" key="1">
    <source>
        <dbReference type="ARBA" id="ARBA00004123"/>
    </source>
</evidence>
<reference evidence="8 9" key="2">
    <citation type="journal article" date="2018" name="Hortic Res">
        <title>Improved Brassica rapa reference genome by single-molecule sequencing and chromosome conformation capture technologies.</title>
        <authorList>
            <person name="Zhang L."/>
            <person name="Cai X."/>
            <person name="Wu J."/>
            <person name="Liu M."/>
            <person name="Grob S."/>
            <person name="Cheng F."/>
            <person name="Liang J."/>
            <person name="Cai C."/>
            <person name="Liu Z."/>
            <person name="Liu B."/>
            <person name="Wang F."/>
            <person name="Li S."/>
            <person name="Liu F."/>
            <person name="Li X."/>
            <person name="Cheng L."/>
            <person name="Yang W."/>
            <person name="Li M.H."/>
            <person name="Grossniklaus U."/>
            <person name="Zheng H."/>
            <person name="Wang X."/>
        </authorList>
    </citation>
    <scope>NUCLEOTIDE SEQUENCE [LARGE SCALE GENOMIC DNA]</scope>
    <source>
        <strain evidence="8 9">cv. Chiifu-401-42</strain>
    </source>
</reference>
<reference evidence="8" key="3">
    <citation type="submission" date="2023-03" db="UniProtKB">
        <authorList>
            <consortium name="EnsemblPlants"/>
        </authorList>
    </citation>
    <scope>IDENTIFICATION</scope>
    <source>
        <strain evidence="8">cv. Chiifu-401-42</strain>
    </source>
</reference>
<dbReference type="Pfam" id="PF00628">
    <property type="entry name" value="PHD"/>
    <property type="match status" value="1"/>
</dbReference>
<keyword evidence="9" id="KW-1185">Reference proteome</keyword>
<dbReference type="HOGENOM" id="CLU_651098_0_0_1"/>
<dbReference type="GO" id="GO:0008270">
    <property type="term" value="F:zinc ion binding"/>
    <property type="evidence" value="ECO:0007669"/>
    <property type="project" value="UniProtKB-KW"/>
</dbReference>
<keyword evidence="2" id="KW-0479">Metal-binding</keyword>
<accession>M4CEK2</accession>
<keyword evidence="3" id="KW-0863">Zinc-finger</keyword>
<feature type="compositionally biased region" description="Basic residues" evidence="6">
    <location>
        <begin position="9"/>
        <end position="25"/>
    </location>
</feature>
<dbReference type="InterPro" id="IPR032308">
    <property type="entry name" value="TDBD"/>
</dbReference>
<dbReference type="PANTHER" id="PTHR46309:SF12">
    <property type="entry name" value="GB|AAC80581.1"/>
    <property type="match status" value="1"/>
</dbReference>
<dbReference type="Pfam" id="PF16135">
    <property type="entry name" value="TDBD"/>
    <property type="match status" value="1"/>
</dbReference>
<dbReference type="InterPro" id="IPR013083">
    <property type="entry name" value="Znf_RING/FYVE/PHD"/>
</dbReference>
<evidence type="ECO:0000256" key="3">
    <source>
        <dbReference type="ARBA" id="ARBA00022771"/>
    </source>
</evidence>
<dbReference type="SUPFAM" id="SSF55729">
    <property type="entry name" value="Acyl-CoA N-acyltransferases (Nat)"/>
    <property type="match status" value="1"/>
</dbReference>
<dbReference type="InterPro" id="IPR056511">
    <property type="entry name" value="IDM1_C"/>
</dbReference>
<sequence>MLTDIKNRVTGRGKTRVSRSSKRVQRVMTPTSRNQSPRTVLSWLIDNNVILPRENIRCRNQKDHTVRKHGKLTREGIKCSCCRRIFSISGFEAHANGGSCRAAANIFLDDGRSLLECQVEAYKTRKKAQPTNLLKIKLRHGENDIVCSVCHYGGKLILCDGCPSAFHATCLGLEAETHCKLSVALDVMHELFEPVKRRHSGGDLAEDVIFSRWSKYKRLNFSGFYTVILERNDELITVATVRILGKKVAEMPFIGTRFQHRQHGMCRVFMDELEKVLIDLGVERLVLPAVPCVLDTWINSFGFSKVTIPEKKDFLQFTFLEFGRTILCQKILIKSSIADPVPNTVSLGETNCDIITIEDNYASDDRSKVHEAEQDISIRDNSASDDRSEVHQAEQHLEESSSTKNPPEYVVQTFTPLINLSK</sequence>
<reference evidence="8 9" key="1">
    <citation type="journal article" date="2011" name="Nat. Genet.">
        <title>The genome of the mesopolyploid crop species Brassica rapa.</title>
        <authorList>
            <consortium name="Brassica rapa Genome Sequencing Project Consortium"/>
            <person name="Wang X."/>
            <person name="Wang H."/>
            <person name="Wang J."/>
            <person name="Sun R."/>
            <person name="Wu J."/>
            <person name="Liu S."/>
            <person name="Bai Y."/>
            <person name="Mun J.H."/>
            <person name="Bancroft I."/>
            <person name="Cheng F."/>
            <person name="Huang S."/>
            <person name="Li X."/>
            <person name="Hua W."/>
            <person name="Wang J."/>
            <person name="Wang X."/>
            <person name="Freeling M."/>
            <person name="Pires J.C."/>
            <person name="Paterson A.H."/>
            <person name="Chalhoub B."/>
            <person name="Wang B."/>
            <person name="Hayward A."/>
            <person name="Sharpe A.G."/>
            <person name="Park B.S."/>
            <person name="Weisshaar B."/>
            <person name="Liu B."/>
            <person name="Li B."/>
            <person name="Liu B."/>
            <person name="Tong C."/>
            <person name="Song C."/>
            <person name="Duran C."/>
            <person name="Peng C."/>
            <person name="Geng C."/>
            <person name="Koh C."/>
            <person name="Lin C."/>
            <person name="Edwards D."/>
            <person name="Mu D."/>
            <person name="Shen D."/>
            <person name="Soumpourou E."/>
            <person name="Li F."/>
            <person name="Fraser F."/>
            <person name="Conant G."/>
            <person name="Lassalle G."/>
            <person name="King G.J."/>
            <person name="Bonnema G."/>
            <person name="Tang H."/>
            <person name="Wang H."/>
            <person name="Belcram H."/>
            <person name="Zhou H."/>
            <person name="Hirakawa H."/>
            <person name="Abe H."/>
            <person name="Guo H."/>
            <person name="Wang H."/>
            <person name="Jin H."/>
            <person name="Parkin I.A."/>
            <person name="Batley J."/>
            <person name="Kim J.S."/>
            <person name="Just J."/>
            <person name="Li J."/>
            <person name="Xu J."/>
            <person name="Deng J."/>
            <person name="Kim J.A."/>
            <person name="Li J."/>
            <person name="Yu J."/>
            <person name="Meng J."/>
            <person name="Wang J."/>
            <person name="Min J."/>
            <person name="Poulain J."/>
            <person name="Wang J."/>
            <person name="Hatakeyama K."/>
            <person name="Wu K."/>
            <person name="Wang L."/>
            <person name="Fang L."/>
            <person name="Trick M."/>
            <person name="Links M.G."/>
            <person name="Zhao M."/>
            <person name="Jin M."/>
            <person name="Ramchiary N."/>
            <person name="Drou N."/>
            <person name="Berkman P.J."/>
            <person name="Cai Q."/>
            <person name="Huang Q."/>
            <person name="Li R."/>
            <person name="Tabata S."/>
            <person name="Cheng S."/>
            <person name="Zhang S."/>
            <person name="Zhang S."/>
            <person name="Huang S."/>
            <person name="Sato S."/>
            <person name="Sun S."/>
            <person name="Kwon S.J."/>
            <person name="Choi S.R."/>
            <person name="Lee T.H."/>
            <person name="Fan W."/>
            <person name="Zhao X."/>
            <person name="Tan X."/>
            <person name="Xu X."/>
            <person name="Wang Y."/>
            <person name="Qiu Y."/>
            <person name="Yin Y."/>
            <person name="Li Y."/>
            <person name="Du Y."/>
            <person name="Liao Y."/>
            <person name="Lim Y."/>
            <person name="Narusaka Y."/>
            <person name="Wang Y."/>
            <person name="Wang Z."/>
            <person name="Li Z."/>
            <person name="Wang Z."/>
            <person name="Xiong Z."/>
            <person name="Zhang Z."/>
        </authorList>
    </citation>
    <scope>NUCLEOTIDE SEQUENCE [LARGE SCALE GENOMIC DNA]</scope>
    <source>
        <strain evidence="8 9">cv. Chiifu-401-42</strain>
    </source>
</reference>
<protein>
    <recommendedName>
        <fullName evidence="7">Zinc finger PHD-type domain-containing protein</fullName>
    </recommendedName>
</protein>
<dbReference type="InterPro" id="IPR042163">
    <property type="entry name" value="PHF12"/>
</dbReference>